<feature type="chain" id="PRO_5002143316" evidence="1">
    <location>
        <begin position="19"/>
        <end position="199"/>
    </location>
</feature>
<proteinExistence type="predicted"/>
<reference evidence="2 3" key="1">
    <citation type="submission" date="2014-12" db="EMBL/GenBank/DDBJ databases">
        <title>Denitrispirillum autotrophicum gen. nov., sp. nov., Denitrifying, Facultatively Autotrophic Bacteria Isolated from Rice Paddy Soil.</title>
        <authorList>
            <person name="Ishii S."/>
            <person name="Ashida N."/>
            <person name="Ohno H."/>
            <person name="Otsuka S."/>
            <person name="Yokota A."/>
            <person name="Senoo K."/>
        </authorList>
    </citation>
    <scope>NUCLEOTIDE SEQUENCE [LARGE SCALE GENOMIC DNA]</scope>
    <source>
        <strain evidence="2 3">TSA66</strain>
    </source>
</reference>
<dbReference type="Proteomes" id="UP000031572">
    <property type="component" value="Unassembled WGS sequence"/>
</dbReference>
<comment type="caution">
    <text evidence="2">The sequence shown here is derived from an EMBL/GenBank/DDBJ whole genome shotgun (WGS) entry which is preliminary data.</text>
</comment>
<feature type="signal peptide" evidence="1">
    <location>
        <begin position="1"/>
        <end position="18"/>
    </location>
</feature>
<sequence length="199" mass="22309">MRVLFHLTLLLACCRVLAGDLPATTSRCPDLSGSYAFWGTWAQLHVDMGDAESDKAFERQNRDPRLDFHALSIGANQVVNPQRFVLQHDPATGQLTADIPDSPVDRRIMMASIKLPVTMQLRCGENGWVREDQIDNRSGLLKSTTNVHIDIRKEVSGDLIASGKHEALAEWLPKGKALIQWTARFRDLDRPRNAPNTSR</sequence>
<organism evidence="2 3">
    <name type="scientific">Noviherbaspirillum autotrophicum</name>
    <dbReference type="NCBI Taxonomy" id="709839"/>
    <lineage>
        <taxon>Bacteria</taxon>
        <taxon>Pseudomonadati</taxon>
        <taxon>Pseudomonadota</taxon>
        <taxon>Betaproteobacteria</taxon>
        <taxon>Burkholderiales</taxon>
        <taxon>Oxalobacteraceae</taxon>
        <taxon>Noviherbaspirillum</taxon>
    </lineage>
</organism>
<name>A0A0C1YRK4_9BURK</name>
<protein>
    <submittedName>
        <fullName evidence="2">Uncharacterized protein</fullName>
    </submittedName>
</protein>
<keyword evidence="3" id="KW-1185">Reference proteome</keyword>
<evidence type="ECO:0000313" key="2">
    <source>
        <dbReference type="EMBL" id="KIF83307.1"/>
    </source>
</evidence>
<dbReference type="AlphaFoldDB" id="A0A0C1YRK4"/>
<keyword evidence="1" id="KW-0732">Signal</keyword>
<dbReference type="EMBL" id="JWJG01000028">
    <property type="protein sequence ID" value="KIF83307.1"/>
    <property type="molecule type" value="Genomic_DNA"/>
</dbReference>
<gene>
    <name evidence="2" type="ORF">TSA66_24695</name>
</gene>
<evidence type="ECO:0000313" key="3">
    <source>
        <dbReference type="Proteomes" id="UP000031572"/>
    </source>
</evidence>
<accession>A0A0C1YRK4</accession>
<evidence type="ECO:0000256" key="1">
    <source>
        <dbReference type="SAM" id="SignalP"/>
    </source>
</evidence>